<gene>
    <name evidence="1" type="ORF">NIASO_07265</name>
</gene>
<organism evidence="1 2">
    <name type="scientific">Niabella soli DSM 19437</name>
    <dbReference type="NCBI Taxonomy" id="929713"/>
    <lineage>
        <taxon>Bacteria</taxon>
        <taxon>Pseudomonadati</taxon>
        <taxon>Bacteroidota</taxon>
        <taxon>Chitinophagia</taxon>
        <taxon>Chitinophagales</taxon>
        <taxon>Chitinophagaceae</taxon>
        <taxon>Niabella</taxon>
    </lineage>
</organism>
<dbReference type="RefSeq" id="WP_008584976.1">
    <property type="nucleotide sequence ID" value="NZ_CP007035.1"/>
</dbReference>
<evidence type="ECO:0000313" key="1">
    <source>
        <dbReference type="EMBL" id="AHF17423.1"/>
    </source>
</evidence>
<name>W0F6I5_9BACT</name>
<dbReference type="STRING" id="929713.NIASO_07265"/>
<protein>
    <submittedName>
        <fullName evidence="1">Uncharacterized protein</fullName>
    </submittedName>
</protein>
<evidence type="ECO:0000313" key="2">
    <source>
        <dbReference type="Proteomes" id="UP000003586"/>
    </source>
</evidence>
<proteinExistence type="predicted"/>
<dbReference type="EMBL" id="CP007035">
    <property type="protein sequence ID" value="AHF17423.1"/>
    <property type="molecule type" value="Genomic_DNA"/>
</dbReference>
<sequence length="81" mass="8866">MDYKCTIDASDSFLELLKAEKERQQKVSIIIDDNGWERAEGIISEIVNSNGGNYLVLDEGAPINVAKIVAVNGVFKTDCSC</sequence>
<keyword evidence="2" id="KW-1185">Reference proteome</keyword>
<dbReference type="eggNOG" id="ENOG502ZNFX">
    <property type="taxonomic scope" value="Bacteria"/>
</dbReference>
<dbReference type="HOGENOM" id="CLU_2570310_0_0_10"/>
<dbReference type="Proteomes" id="UP000003586">
    <property type="component" value="Chromosome"/>
</dbReference>
<accession>W0F6I5</accession>
<dbReference type="AlphaFoldDB" id="W0F6I5"/>
<reference evidence="1 2" key="1">
    <citation type="submission" date="2013-12" db="EMBL/GenBank/DDBJ databases">
        <authorList>
            <consortium name="DOE Joint Genome Institute"/>
            <person name="Eisen J."/>
            <person name="Huntemann M."/>
            <person name="Han J."/>
            <person name="Chen A."/>
            <person name="Kyrpides N."/>
            <person name="Mavromatis K."/>
            <person name="Markowitz V."/>
            <person name="Palaniappan K."/>
            <person name="Ivanova N."/>
            <person name="Schaumberg A."/>
            <person name="Pati A."/>
            <person name="Liolios K."/>
            <person name="Nordberg H.P."/>
            <person name="Cantor M.N."/>
            <person name="Hua S.X."/>
            <person name="Woyke T."/>
        </authorList>
    </citation>
    <scope>NUCLEOTIDE SEQUENCE [LARGE SCALE GENOMIC DNA]</scope>
    <source>
        <strain evidence="2">DSM 19437</strain>
    </source>
</reference>
<dbReference type="OrthoDB" id="674025at2"/>
<dbReference type="KEGG" id="nso:NIASO_07265"/>